<dbReference type="Pfam" id="PF00197">
    <property type="entry name" value="Kunitz_legume"/>
    <property type="match status" value="1"/>
</dbReference>
<feature type="chain" id="PRO_5014364439" evidence="2">
    <location>
        <begin position="25"/>
        <end position="217"/>
    </location>
</feature>
<dbReference type="PANTHER" id="PTHR33107:SF5">
    <property type="entry name" value="KUNITZ TRYPSIN INHIBITOR 5"/>
    <property type="match status" value="1"/>
</dbReference>
<dbReference type="EMBL" id="MF401375">
    <property type="protein sequence ID" value="AUR26489.1"/>
    <property type="molecule type" value="mRNA"/>
</dbReference>
<dbReference type="KEGG" id="mnt:21387903"/>
<dbReference type="InterPro" id="IPR002160">
    <property type="entry name" value="Prot_inh_Kunz-lg"/>
</dbReference>
<proteinExistence type="evidence at transcript level"/>
<dbReference type="GeneID" id="21387903"/>
<keyword evidence="1" id="KW-0472">Membrane</keyword>
<protein>
    <submittedName>
        <fullName evidence="3">Kunitz-type serine protease inhibitor</fullName>
    </submittedName>
</protein>
<keyword evidence="1" id="KW-1133">Transmembrane helix</keyword>
<evidence type="ECO:0000313" key="3">
    <source>
        <dbReference type="EMBL" id="AUR26489.1"/>
    </source>
</evidence>
<dbReference type="AlphaFoldDB" id="A0A2I7M685"/>
<reference evidence="3" key="1">
    <citation type="submission" date="2017-06" db="EMBL/GenBank/DDBJ databases">
        <title>Biotic stress-induced expression of mulberry kunitz-type serine protease inhibitors and identification of MaKPI-9 exhibiting stability to silkworm gut proteinases.</title>
        <authorList>
            <person name="Hao H."/>
            <person name="Liang J."/>
        </authorList>
    </citation>
    <scope>NUCLEOTIDE SEQUENCE</scope>
    <source>
        <strain evidence="3">Morus004401</strain>
        <tissue evidence="3">Leaf</tissue>
    </source>
</reference>
<dbReference type="PROSITE" id="PS00283">
    <property type="entry name" value="SOYBEAN_KUNITZ"/>
    <property type="match status" value="1"/>
</dbReference>
<organism evidence="3">
    <name type="scientific">Morus notabilis</name>
    <dbReference type="NCBI Taxonomy" id="981085"/>
    <lineage>
        <taxon>Eukaryota</taxon>
        <taxon>Viridiplantae</taxon>
        <taxon>Streptophyta</taxon>
        <taxon>Embryophyta</taxon>
        <taxon>Tracheophyta</taxon>
        <taxon>Spermatophyta</taxon>
        <taxon>Magnoliopsida</taxon>
        <taxon>eudicotyledons</taxon>
        <taxon>Gunneridae</taxon>
        <taxon>Pentapetalae</taxon>
        <taxon>rosids</taxon>
        <taxon>fabids</taxon>
        <taxon>Rosales</taxon>
        <taxon>Moraceae</taxon>
        <taxon>Moreae</taxon>
        <taxon>Morus</taxon>
    </lineage>
</organism>
<dbReference type="InterPro" id="IPR011065">
    <property type="entry name" value="Kunitz_inhibitor_STI-like_sf"/>
</dbReference>
<dbReference type="GO" id="GO:0004866">
    <property type="term" value="F:endopeptidase inhibitor activity"/>
    <property type="evidence" value="ECO:0007669"/>
    <property type="project" value="InterPro"/>
</dbReference>
<sequence length="217" mass="24382">MEATTLFTLSFLFLFFTTNYGVYASRGISILDKEPPAVLDLNGNELQKGEYYYLLPSIALPFLYTAAIIPGIYRPGTTWLQLEIEVFTYGIKGLPVTFSPTNLNEDASIHVSTYLNIKYSNELPPVFGESPVWKVLEGFEPFVTLGGAEEDRSSWFKIEKASEIDNRTYKLVSSFGRDVGISNRVYGTKRLALADEALSFSFLPAKDGLNFKMKHLK</sequence>
<feature type="signal peptide" evidence="2">
    <location>
        <begin position="1"/>
        <end position="24"/>
    </location>
</feature>
<keyword evidence="2" id="KW-0732">Signal</keyword>
<dbReference type="SMART" id="SM00452">
    <property type="entry name" value="STI"/>
    <property type="match status" value="1"/>
</dbReference>
<feature type="transmembrane region" description="Helical" evidence="1">
    <location>
        <begin position="51"/>
        <end position="73"/>
    </location>
</feature>
<dbReference type="SUPFAM" id="SSF50386">
    <property type="entry name" value="STI-like"/>
    <property type="match status" value="1"/>
</dbReference>
<accession>A0A2I7M685</accession>
<dbReference type="PANTHER" id="PTHR33107">
    <property type="entry name" value="KUNITZ TRYPSIN INHIBITOR 2"/>
    <property type="match status" value="1"/>
</dbReference>
<dbReference type="Gene3D" id="2.80.10.50">
    <property type="match status" value="1"/>
</dbReference>
<name>A0A2I7M685_9ROSA</name>
<evidence type="ECO:0000256" key="2">
    <source>
        <dbReference type="SAM" id="SignalP"/>
    </source>
</evidence>
<dbReference type="RefSeq" id="XP_024028024.1">
    <property type="nucleotide sequence ID" value="XM_024172256.1"/>
</dbReference>
<keyword evidence="1" id="KW-0812">Transmembrane</keyword>
<dbReference type="CDD" id="cd23380">
    <property type="entry name" value="beta-trefoil_STI_GWIN3"/>
    <property type="match status" value="1"/>
</dbReference>
<evidence type="ECO:0000256" key="1">
    <source>
        <dbReference type="SAM" id="Phobius"/>
    </source>
</evidence>